<dbReference type="AlphaFoldDB" id="A0AAX3YGE6"/>
<reference evidence="2" key="1">
    <citation type="submission" date="2022-12" db="EMBL/GenBank/DDBJ databases">
        <authorList>
            <person name="Krivoruchko A.V."/>
            <person name="Elkin A."/>
        </authorList>
    </citation>
    <scope>NUCLEOTIDE SEQUENCE</scope>
    <source>
        <strain evidence="2">IEGM 249</strain>
    </source>
</reference>
<proteinExistence type="predicted"/>
<evidence type="ECO:0000313" key="3">
    <source>
        <dbReference type="EMBL" id="WLF47168.1"/>
    </source>
</evidence>
<keyword evidence="4" id="KW-1185">Reference proteome</keyword>
<evidence type="ECO:0000256" key="1">
    <source>
        <dbReference type="SAM" id="MobiDB-lite"/>
    </source>
</evidence>
<dbReference type="RefSeq" id="WP_240483050.1">
    <property type="nucleotide sequence ID" value="NZ_CAJUXZ010000001.1"/>
</dbReference>
<dbReference type="Proteomes" id="UP001231166">
    <property type="component" value="Chromosome"/>
</dbReference>
<evidence type="ECO:0000313" key="4">
    <source>
        <dbReference type="Proteomes" id="UP001066327"/>
    </source>
</evidence>
<reference evidence="3" key="2">
    <citation type="submission" date="2023-07" db="EMBL/GenBank/DDBJ databases">
        <title>Genomic analysis of Rhodococcus opacus VOC-14 with glycol ethers degradation activity.</title>
        <authorList>
            <person name="Narkevich D.A."/>
            <person name="Hlushen A.M."/>
            <person name="Akhremchuk A.E."/>
            <person name="Sikolenko M.A."/>
            <person name="Valentovich L.N."/>
        </authorList>
    </citation>
    <scope>NUCLEOTIDE SEQUENCE</scope>
    <source>
        <strain evidence="3">VOC-14</strain>
    </source>
</reference>
<protein>
    <submittedName>
        <fullName evidence="3">Uncharacterized protein</fullName>
    </submittedName>
</protein>
<dbReference type="Proteomes" id="UP001066327">
    <property type="component" value="Unassembled WGS sequence"/>
</dbReference>
<feature type="region of interest" description="Disordered" evidence="1">
    <location>
        <begin position="41"/>
        <end position="91"/>
    </location>
</feature>
<sequence length="91" mass="10128">MTMRRVKSNVFSSLRSQKVVQAVDLLREFLAEDLADHAALRRRHPSLTTQDVPQAAESHTHTFSARTERASHPASGTKWSPSSTCARRVTG</sequence>
<dbReference type="EMBL" id="JAPWIS010000003">
    <property type="protein sequence ID" value="MCZ4583442.1"/>
    <property type="molecule type" value="Genomic_DNA"/>
</dbReference>
<evidence type="ECO:0000313" key="5">
    <source>
        <dbReference type="Proteomes" id="UP001231166"/>
    </source>
</evidence>
<name>A0AAX3YGE6_RHOOP</name>
<gene>
    <name evidence="2" type="ORF">O4328_07030</name>
    <name evidence="3" type="ORF">Q5707_35860</name>
</gene>
<evidence type="ECO:0000313" key="2">
    <source>
        <dbReference type="EMBL" id="MCZ4583442.1"/>
    </source>
</evidence>
<dbReference type="EMBL" id="CP130953">
    <property type="protein sequence ID" value="WLF47168.1"/>
    <property type="molecule type" value="Genomic_DNA"/>
</dbReference>
<accession>A0AAX3YGE6</accession>
<organism evidence="3 5">
    <name type="scientific">Rhodococcus opacus</name>
    <name type="common">Nocardia opaca</name>
    <dbReference type="NCBI Taxonomy" id="37919"/>
    <lineage>
        <taxon>Bacteria</taxon>
        <taxon>Bacillati</taxon>
        <taxon>Actinomycetota</taxon>
        <taxon>Actinomycetes</taxon>
        <taxon>Mycobacteriales</taxon>
        <taxon>Nocardiaceae</taxon>
        <taxon>Rhodococcus</taxon>
    </lineage>
</organism>